<evidence type="ECO:0000313" key="5">
    <source>
        <dbReference type="EMBL" id="KAK1751130.1"/>
    </source>
</evidence>
<sequence>MIARQRKRRFPEKELLNRIRNYEALLVENNIAFEPLHGPPRHPADRQSGRQSASSTSSPSSTQVKSEEVYEPKNFWLAMNHAVGDDDSDSDSSEGDQRITFLKQKFKQNFPDHEQQLLLTLSEETHMDLSSFHPDPIQILRLWQTYLESVDPLFKVTHSITLQARIIEAAANINNIPSALEALMLSIYCVTIATLNPDDCQAAFGSPKEDLFSRFRLGCQHALTKADYLRSRDRECLTAFFFYLVSMYRIAHPQSISSLCGVAMRTAQRMGINNESSLARFTPFEAEMRRRLWWALVIFDRRVAEVSGCMTVTQLVPTWDCKIPLNVNDSELRPEMSEPPPPSRGATEAVFAVVRAEFGDFIRHAPFQLDYTCPWLKPLARDSTPHLDADGFIMPALEKSLEQNYLRHCDPNNALHFMTIWMTRAQLSTALLIEYFSKHHDPNAPRLTETERSATFSHALRTLVCGTRILASPHAKKLRWLARLYFPFPHYFHIFQELKRRPLGDHADRAWEVMERHYDAIFEAFTMSAYERPNFRVFARLILMGWEEREAAEVAACPGKVPVPPRIVTHIRGQLEQLEREEQMGQGRMCGSETAAVVDASYLAFGIPATPPTSQGLMNGGGLLQESLQMPWAVDLTQLDWNGDDAVAMGFFTELGSTVR</sequence>
<dbReference type="CDD" id="cd12148">
    <property type="entry name" value="fungal_TF_MHR"/>
    <property type="match status" value="1"/>
</dbReference>
<dbReference type="Pfam" id="PF04082">
    <property type="entry name" value="Fungal_trans"/>
    <property type="match status" value="1"/>
</dbReference>
<accession>A0AAJ0B3Q5</accession>
<dbReference type="EMBL" id="MU839843">
    <property type="protein sequence ID" value="KAK1751130.1"/>
    <property type="molecule type" value="Genomic_DNA"/>
</dbReference>
<protein>
    <recommendedName>
        <fullName evidence="4">Xylanolytic transcriptional activator regulatory domain-containing protein</fullName>
    </recommendedName>
</protein>
<comment type="caution">
    <text evidence="5">The sequence shown here is derived from an EMBL/GenBank/DDBJ whole genome shotgun (WGS) entry which is preliminary data.</text>
</comment>
<dbReference type="GO" id="GO:0003677">
    <property type="term" value="F:DNA binding"/>
    <property type="evidence" value="ECO:0007669"/>
    <property type="project" value="InterPro"/>
</dbReference>
<dbReference type="GO" id="GO:0008270">
    <property type="term" value="F:zinc ion binding"/>
    <property type="evidence" value="ECO:0007669"/>
    <property type="project" value="InterPro"/>
</dbReference>
<dbReference type="GO" id="GO:0006351">
    <property type="term" value="P:DNA-templated transcription"/>
    <property type="evidence" value="ECO:0007669"/>
    <property type="project" value="InterPro"/>
</dbReference>
<keyword evidence="2" id="KW-0539">Nucleus</keyword>
<reference evidence="5" key="1">
    <citation type="submission" date="2023-06" db="EMBL/GenBank/DDBJ databases">
        <title>Genome-scale phylogeny and comparative genomics of the fungal order Sordariales.</title>
        <authorList>
            <consortium name="Lawrence Berkeley National Laboratory"/>
            <person name="Hensen N."/>
            <person name="Bonometti L."/>
            <person name="Westerberg I."/>
            <person name="Brannstrom I.O."/>
            <person name="Guillou S."/>
            <person name="Cros-Aarteil S."/>
            <person name="Calhoun S."/>
            <person name="Haridas S."/>
            <person name="Kuo A."/>
            <person name="Mondo S."/>
            <person name="Pangilinan J."/>
            <person name="Riley R."/>
            <person name="Labutti K."/>
            <person name="Andreopoulos B."/>
            <person name="Lipzen A."/>
            <person name="Chen C."/>
            <person name="Yanf M."/>
            <person name="Daum C."/>
            <person name="Ng V."/>
            <person name="Clum A."/>
            <person name="Steindorff A."/>
            <person name="Ohm R."/>
            <person name="Martin F."/>
            <person name="Silar P."/>
            <person name="Natvig D."/>
            <person name="Lalanne C."/>
            <person name="Gautier V."/>
            <person name="Ament-Velasquez S.L."/>
            <person name="Kruys A."/>
            <person name="Hutchinson M.I."/>
            <person name="Powell A.J."/>
            <person name="Barry K."/>
            <person name="Miller A.N."/>
            <person name="Grigoriev I.V."/>
            <person name="Debuchy R."/>
            <person name="Gladieux P."/>
            <person name="Thoren M.H."/>
            <person name="Johannesson H."/>
        </authorList>
    </citation>
    <scope>NUCLEOTIDE SEQUENCE</scope>
    <source>
        <strain evidence="5">PSN4</strain>
    </source>
</reference>
<gene>
    <name evidence="5" type="ORF">QBC47DRAFT_406383</name>
</gene>
<comment type="subcellular location">
    <subcellularLocation>
        <location evidence="1">Nucleus</location>
    </subcellularLocation>
</comment>
<organism evidence="5 6">
    <name type="scientific">Echria macrotheca</name>
    <dbReference type="NCBI Taxonomy" id="438768"/>
    <lineage>
        <taxon>Eukaryota</taxon>
        <taxon>Fungi</taxon>
        <taxon>Dikarya</taxon>
        <taxon>Ascomycota</taxon>
        <taxon>Pezizomycotina</taxon>
        <taxon>Sordariomycetes</taxon>
        <taxon>Sordariomycetidae</taxon>
        <taxon>Sordariales</taxon>
        <taxon>Schizotheciaceae</taxon>
        <taxon>Echria</taxon>
    </lineage>
</organism>
<feature type="region of interest" description="Disordered" evidence="3">
    <location>
        <begin position="36"/>
        <end position="66"/>
    </location>
</feature>
<evidence type="ECO:0000256" key="1">
    <source>
        <dbReference type="ARBA" id="ARBA00004123"/>
    </source>
</evidence>
<evidence type="ECO:0000313" key="6">
    <source>
        <dbReference type="Proteomes" id="UP001239445"/>
    </source>
</evidence>
<dbReference type="SMART" id="SM00906">
    <property type="entry name" value="Fungal_trans"/>
    <property type="match status" value="1"/>
</dbReference>
<evidence type="ECO:0000259" key="4">
    <source>
        <dbReference type="SMART" id="SM00906"/>
    </source>
</evidence>
<dbReference type="PANTHER" id="PTHR31001:SF45">
    <property type="entry name" value="ZN(II)2CYS6 TRANSCRIPTION FACTOR (EUROFUNG)"/>
    <property type="match status" value="1"/>
</dbReference>
<dbReference type="GO" id="GO:0005634">
    <property type="term" value="C:nucleus"/>
    <property type="evidence" value="ECO:0007669"/>
    <property type="project" value="UniProtKB-SubCell"/>
</dbReference>
<dbReference type="InterPro" id="IPR050613">
    <property type="entry name" value="Sec_Metabolite_Reg"/>
</dbReference>
<dbReference type="AlphaFoldDB" id="A0AAJ0B3Q5"/>
<name>A0AAJ0B3Q5_9PEZI</name>
<dbReference type="Proteomes" id="UP001239445">
    <property type="component" value="Unassembled WGS sequence"/>
</dbReference>
<feature type="domain" description="Xylanolytic transcriptional activator regulatory" evidence="4">
    <location>
        <begin position="256"/>
        <end position="330"/>
    </location>
</feature>
<keyword evidence="6" id="KW-1185">Reference proteome</keyword>
<proteinExistence type="predicted"/>
<feature type="compositionally biased region" description="Low complexity" evidence="3">
    <location>
        <begin position="49"/>
        <end position="64"/>
    </location>
</feature>
<evidence type="ECO:0000256" key="3">
    <source>
        <dbReference type="SAM" id="MobiDB-lite"/>
    </source>
</evidence>
<dbReference type="PANTHER" id="PTHR31001">
    <property type="entry name" value="UNCHARACTERIZED TRANSCRIPTIONAL REGULATORY PROTEIN"/>
    <property type="match status" value="1"/>
</dbReference>
<evidence type="ECO:0000256" key="2">
    <source>
        <dbReference type="ARBA" id="ARBA00023242"/>
    </source>
</evidence>
<dbReference type="InterPro" id="IPR007219">
    <property type="entry name" value="XnlR_reg_dom"/>
</dbReference>